<evidence type="ECO:0000313" key="3">
    <source>
        <dbReference type="EMBL" id="KEZ41194.1"/>
    </source>
</evidence>
<dbReference type="AlphaFoldDB" id="A0A084G1I2"/>
<evidence type="ECO:0000256" key="1">
    <source>
        <dbReference type="SAM" id="MobiDB-lite"/>
    </source>
</evidence>
<dbReference type="HOGENOM" id="CLU_040072_0_0_1"/>
<feature type="domain" description="UBC core" evidence="2">
    <location>
        <begin position="4"/>
        <end position="40"/>
    </location>
</feature>
<keyword evidence="4" id="KW-1185">Reference proteome</keyword>
<reference evidence="3 4" key="1">
    <citation type="journal article" date="2014" name="Genome Announc.">
        <title>Draft genome sequence of the pathogenic fungus Scedosporium apiospermum.</title>
        <authorList>
            <person name="Vandeputte P."/>
            <person name="Ghamrawi S."/>
            <person name="Rechenmann M."/>
            <person name="Iltis A."/>
            <person name="Giraud S."/>
            <person name="Fleury M."/>
            <person name="Thornton C."/>
            <person name="Delhaes L."/>
            <person name="Meyer W."/>
            <person name="Papon N."/>
            <person name="Bouchara J.P."/>
        </authorList>
    </citation>
    <scope>NUCLEOTIDE SEQUENCE [LARGE SCALE GENOMIC DNA]</scope>
    <source>
        <strain evidence="3 4">IHEM 14462</strain>
    </source>
</reference>
<dbReference type="Proteomes" id="UP000028545">
    <property type="component" value="Unassembled WGS sequence"/>
</dbReference>
<dbReference type="Pfam" id="PF00179">
    <property type="entry name" value="UQ_con"/>
    <property type="match status" value="1"/>
</dbReference>
<dbReference type="InterPro" id="IPR016135">
    <property type="entry name" value="UBQ-conjugating_enzyme/RWD"/>
</dbReference>
<dbReference type="OrthoDB" id="5596422at2759"/>
<dbReference type="GeneID" id="27726349"/>
<feature type="compositionally biased region" description="Polar residues" evidence="1">
    <location>
        <begin position="86"/>
        <end position="98"/>
    </location>
</feature>
<dbReference type="RefSeq" id="XP_016640993.1">
    <property type="nucleotide sequence ID" value="XM_016789166.1"/>
</dbReference>
<dbReference type="InterPro" id="IPR000608">
    <property type="entry name" value="UBC"/>
</dbReference>
<organism evidence="3 4">
    <name type="scientific">Pseudallescheria apiosperma</name>
    <name type="common">Scedosporium apiospermum</name>
    <dbReference type="NCBI Taxonomy" id="563466"/>
    <lineage>
        <taxon>Eukaryota</taxon>
        <taxon>Fungi</taxon>
        <taxon>Dikarya</taxon>
        <taxon>Ascomycota</taxon>
        <taxon>Pezizomycotina</taxon>
        <taxon>Sordariomycetes</taxon>
        <taxon>Hypocreomycetidae</taxon>
        <taxon>Microascales</taxon>
        <taxon>Microascaceae</taxon>
        <taxon>Scedosporium</taxon>
    </lineage>
</organism>
<name>A0A084G1I2_PSEDA</name>
<feature type="compositionally biased region" description="Polar residues" evidence="1">
    <location>
        <begin position="106"/>
        <end position="118"/>
    </location>
</feature>
<proteinExistence type="predicted"/>
<protein>
    <submittedName>
        <fullName evidence="3">Ubiquitin-conjugating enzyme</fullName>
    </submittedName>
</protein>
<sequence length="265" mass="29101">MVWGPYINAVLRFHISFPDMYPRLPPLVTFSTDIFHPLITPLSNYTYTTDIQDNGTVSASDAERLPPGGFSLRHGFANWFGRRNRTASGSTGRAQTPTKPRPGTASVETTPGNRSTPSGDVPAYVQTGTEHVATYDVLRYILSTFDDEAVLDSVPLEAAGNPGAWHAWRTRRKAQGKIFDDEFNRSERADVGTHNMSPSVRQPGDWNWDGVWEDRVKKNIAACLSEAVLYGGASGVDDVIGFLPMEEGEIEAVKGNLMRTLGVAK</sequence>
<dbReference type="OMA" id="DGIWAKR"/>
<feature type="region of interest" description="Disordered" evidence="1">
    <location>
        <begin position="83"/>
        <end position="122"/>
    </location>
</feature>
<dbReference type="Gene3D" id="3.10.110.10">
    <property type="entry name" value="Ubiquitin Conjugating Enzyme"/>
    <property type="match status" value="1"/>
</dbReference>
<comment type="caution">
    <text evidence="3">The sequence shown here is derived from an EMBL/GenBank/DDBJ whole genome shotgun (WGS) entry which is preliminary data.</text>
</comment>
<dbReference type="VEuPathDB" id="FungiDB:SAPIO_CDS7277"/>
<evidence type="ECO:0000313" key="4">
    <source>
        <dbReference type="Proteomes" id="UP000028545"/>
    </source>
</evidence>
<gene>
    <name evidence="3" type="ORF">SAPIO_CDS7277</name>
</gene>
<dbReference type="EMBL" id="JOWA01000110">
    <property type="protein sequence ID" value="KEZ41194.1"/>
    <property type="molecule type" value="Genomic_DNA"/>
</dbReference>
<accession>A0A084G1I2</accession>
<evidence type="ECO:0000259" key="2">
    <source>
        <dbReference type="Pfam" id="PF00179"/>
    </source>
</evidence>
<dbReference type="KEGG" id="sapo:SAPIO_CDS7277"/>
<dbReference type="SUPFAM" id="SSF54495">
    <property type="entry name" value="UBC-like"/>
    <property type="match status" value="1"/>
</dbReference>